<sequence length="152" mass="17888">MLLQVQSNFQFRFQVESEYVFVQGLDFIDLIISNVTRKPIDRNLPSKIESTVLEAKLYTYLQAQEKKLDALVTRKELELQDSLVKSSYVKKTLRVFVSNLILDVYCLYKIVQYVHALHNAIIKRNFFYGFSSKPTEFLESWIGSQRKDFEVC</sequence>
<accession>A0ABR2VQP7</accession>
<dbReference type="EC" id="2.7.11.1" evidence="1"/>
<name>A0ABR2VQP7_9FUNG</name>
<protein>
    <submittedName>
        <fullName evidence="1">SWI/SNF and RSC complex subunit Ssr3</fullName>
        <ecNumber evidence="1">2.7.11.1</ecNumber>
    </submittedName>
</protein>
<gene>
    <name evidence="1" type="primary">ssr3_2</name>
    <name evidence="1" type="ORF">K7432_013491</name>
</gene>
<keyword evidence="1" id="KW-0808">Transferase</keyword>
<evidence type="ECO:0000313" key="1">
    <source>
        <dbReference type="EMBL" id="KAK9694244.1"/>
    </source>
</evidence>
<organism evidence="1 2">
    <name type="scientific">Basidiobolus ranarum</name>
    <dbReference type="NCBI Taxonomy" id="34480"/>
    <lineage>
        <taxon>Eukaryota</taxon>
        <taxon>Fungi</taxon>
        <taxon>Fungi incertae sedis</taxon>
        <taxon>Zoopagomycota</taxon>
        <taxon>Entomophthoromycotina</taxon>
        <taxon>Basidiobolomycetes</taxon>
        <taxon>Basidiobolales</taxon>
        <taxon>Basidiobolaceae</taxon>
        <taxon>Basidiobolus</taxon>
    </lineage>
</organism>
<comment type="caution">
    <text evidence="1">The sequence shown here is derived from an EMBL/GenBank/DDBJ whole genome shotgun (WGS) entry which is preliminary data.</text>
</comment>
<reference evidence="1 2" key="1">
    <citation type="submission" date="2023-04" db="EMBL/GenBank/DDBJ databases">
        <title>Genome of Basidiobolus ranarum AG-B5.</title>
        <authorList>
            <person name="Stajich J.E."/>
            <person name="Carter-House D."/>
            <person name="Gryganskyi A."/>
        </authorList>
    </citation>
    <scope>NUCLEOTIDE SEQUENCE [LARGE SCALE GENOMIC DNA]</scope>
    <source>
        <strain evidence="1 2">AG-B5</strain>
    </source>
</reference>
<dbReference type="GO" id="GO:0004674">
    <property type="term" value="F:protein serine/threonine kinase activity"/>
    <property type="evidence" value="ECO:0007669"/>
    <property type="project" value="UniProtKB-EC"/>
</dbReference>
<keyword evidence="2" id="KW-1185">Reference proteome</keyword>
<dbReference type="Proteomes" id="UP001479436">
    <property type="component" value="Unassembled WGS sequence"/>
</dbReference>
<proteinExistence type="predicted"/>
<dbReference type="EMBL" id="JASJQH010008219">
    <property type="protein sequence ID" value="KAK9694244.1"/>
    <property type="molecule type" value="Genomic_DNA"/>
</dbReference>
<evidence type="ECO:0000313" key="2">
    <source>
        <dbReference type="Proteomes" id="UP001479436"/>
    </source>
</evidence>